<name>A0ABT8RIJ2_9BACT</name>
<feature type="domain" description="Tc1-like transposase DDE" evidence="1">
    <location>
        <begin position="54"/>
        <end position="196"/>
    </location>
</feature>
<evidence type="ECO:0000313" key="3">
    <source>
        <dbReference type="Proteomes" id="UP001168528"/>
    </source>
</evidence>
<sequence length="221" mass="25860">MSKKSNRRLTTFKVRGRFKRIRRVVKAEPLQEVYQAKKAYLLELDKLAEKNLIDIYYADETQISLTPCVPYGWQFKEEKVGMPTSKAGKINCFGMISRKNDFVWNTTTSAINSYFIIEQMDRFPFSIKKPTVVVLDNAKPHMAADIKERAPIWQSRGLYLLYLPLYSPHLNLAETLWRKLKYEWLTPQDYLTKEELFYAVNCAFAATGMSYIYTSRPLVIL</sequence>
<gene>
    <name evidence="2" type="ORF">Q0590_37000</name>
</gene>
<dbReference type="Gene3D" id="3.30.420.10">
    <property type="entry name" value="Ribonuclease H-like superfamily/Ribonuclease H"/>
    <property type="match status" value="1"/>
</dbReference>
<dbReference type="Proteomes" id="UP001168528">
    <property type="component" value="Unassembled WGS sequence"/>
</dbReference>
<evidence type="ECO:0000313" key="2">
    <source>
        <dbReference type="EMBL" id="MDO1451927.1"/>
    </source>
</evidence>
<proteinExistence type="predicted"/>
<dbReference type="InterPro" id="IPR038717">
    <property type="entry name" value="Tc1-like_DDE_dom"/>
</dbReference>
<dbReference type="EMBL" id="JAUKPO010000125">
    <property type="protein sequence ID" value="MDO1451927.1"/>
    <property type="molecule type" value="Genomic_DNA"/>
</dbReference>
<reference evidence="2" key="1">
    <citation type="submission" date="2023-07" db="EMBL/GenBank/DDBJ databases">
        <title>The genome sequence of Rhodocytophaga aerolata KACC 12507.</title>
        <authorList>
            <person name="Zhang X."/>
        </authorList>
    </citation>
    <scope>NUCLEOTIDE SEQUENCE</scope>
    <source>
        <strain evidence="2">KACC 12507</strain>
    </source>
</reference>
<protein>
    <submittedName>
        <fullName evidence="2">IS630 family transposase</fullName>
    </submittedName>
</protein>
<accession>A0ABT8RIJ2</accession>
<comment type="caution">
    <text evidence="2">The sequence shown here is derived from an EMBL/GenBank/DDBJ whole genome shotgun (WGS) entry which is preliminary data.</text>
</comment>
<evidence type="ECO:0000259" key="1">
    <source>
        <dbReference type="Pfam" id="PF13358"/>
    </source>
</evidence>
<dbReference type="RefSeq" id="WP_302042721.1">
    <property type="nucleotide sequence ID" value="NZ_JAUKPO010000125.1"/>
</dbReference>
<dbReference type="Pfam" id="PF13358">
    <property type="entry name" value="DDE_3"/>
    <property type="match status" value="1"/>
</dbReference>
<dbReference type="NCBIfam" id="NF033545">
    <property type="entry name" value="transpos_IS630"/>
    <property type="match status" value="1"/>
</dbReference>
<dbReference type="InterPro" id="IPR036397">
    <property type="entry name" value="RNaseH_sf"/>
</dbReference>
<organism evidence="2 3">
    <name type="scientific">Rhodocytophaga aerolata</name>
    <dbReference type="NCBI Taxonomy" id="455078"/>
    <lineage>
        <taxon>Bacteria</taxon>
        <taxon>Pseudomonadati</taxon>
        <taxon>Bacteroidota</taxon>
        <taxon>Cytophagia</taxon>
        <taxon>Cytophagales</taxon>
        <taxon>Rhodocytophagaceae</taxon>
        <taxon>Rhodocytophaga</taxon>
    </lineage>
</organism>
<dbReference type="InterPro" id="IPR047655">
    <property type="entry name" value="Transpos_IS630-like"/>
</dbReference>
<keyword evidence="3" id="KW-1185">Reference proteome</keyword>